<dbReference type="PANTHER" id="PTHR35332">
    <property type="entry name" value="REGULATION OF ENOLASE PROTEIN 1"/>
    <property type="match status" value="1"/>
</dbReference>
<dbReference type="Proteomes" id="UP000594468">
    <property type="component" value="Chromosome"/>
</dbReference>
<dbReference type="Gene3D" id="2.60.120.200">
    <property type="match status" value="1"/>
</dbReference>
<organism evidence="1 2">
    <name type="scientific">Phototrophicus methaneseepsis</name>
    <dbReference type="NCBI Taxonomy" id="2710758"/>
    <lineage>
        <taxon>Bacteria</taxon>
        <taxon>Bacillati</taxon>
        <taxon>Chloroflexota</taxon>
        <taxon>Candidatus Thermofontia</taxon>
        <taxon>Phototrophicales</taxon>
        <taxon>Phototrophicaceae</taxon>
        <taxon>Phototrophicus</taxon>
    </lineage>
</organism>
<protein>
    <submittedName>
        <fullName evidence="1">DUF1349 domain-containing protein</fullName>
    </submittedName>
</protein>
<proteinExistence type="predicted"/>
<dbReference type="PIRSF" id="PIRSF022704">
    <property type="entry name" value="UCP022704"/>
    <property type="match status" value="1"/>
</dbReference>
<dbReference type="AlphaFoldDB" id="A0A7S8EDU6"/>
<name>A0A7S8EDU6_9CHLR</name>
<dbReference type="SUPFAM" id="SSF49899">
    <property type="entry name" value="Concanavalin A-like lectins/glucanases"/>
    <property type="match status" value="1"/>
</dbReference>
<evidence type="ECO:0000313" key="1">
    <source>
        <dbReference type="EMBL" id="QPC85158.1"/>
    </source>
</evidence>
<dbReference type="PANTHER" id="PTHR35332:SF2">
    <property type="entry name" value="REGULATION OF ENOLASE PROTEIN 1"/>
    <property type="match status" value="1"/>
</dbReference>
<accession>A0A7S8EDU6</accession>
<dbReference type="InterPro" id="IPR009784">
    <property type="entry name" value="DUF1349"/>
</dbReference>
<reference evidence="1 2" key="1">
    <citation type="submission" date="2020-02" db="EMBL/GenBank/DDBJ databases">
        <authorList>
            <person name="Zheng R.K."/>
            <person name="Sun C.M."/>
        </authorList>
    </citation>
    <scope>NUCLEOTIDE SEQUENCE [LARGE SCALE GENOMIC DNA]</scope>
    <source>
        <strain evidence="2">rifampicinis</strain>
    </source>
</reference>
<gene>
    <name evidence="1" type="ORF">G4Y79_08535</name>
</gene>
<evidence type="ECO:0000313" key="2">
    <source>
        <dbReference type="Proteomes" id="UP000594468"/>
    </source>
</evidence>
<dbReference type="Pfam" id="PF07081">
    <property type="entry name" value="DUF1349"/>
    <property type="match status" value="1"/>
</dbReference>
<keyword evidence="2" id="KW-1185">Reference proteome</keyword>
<dbReference type="InterPro" id="IPR015987">
    <property type="entry name" value="UCP022704"/>
</dbReference>
<sequence>MQWYNEPEEWAEEDGILMMKAAPERDFWRVTKHNFIKDDGHFFYQTVSGNFRAELRFRADYQTLYDQAGLMVRENELTWLKCGVEYLDGVQQASTVITREFSDWSIVPLPDAPEYMWLRLERTGSAVEVFYSVDGESYTLMREGYLSTNRTLQVGPMCASPKGQGFNVYFDIFTLITQS</sequence>
<dbReference type="EMBL" id="CP062983">
    <property type="protein sequence ID" value="QPC85158.1"/>
    <property type="molecule type" value="Genomic_DNA"/>
</dbReference>
<dbReference type="InterPro" id="IPR013320">
    <property type="entry name" value="ConA-like_dom_sf"/>
</dbReference>
<dbReference type="KEGG" id="pmet:G4Y79_08535"/>